<dbReference type="Proteomes" id="UP000075714">
    <property type="component" value="Unassembled WGS sequence"/>
</dbReference>
<dbReference type="GO" id="GO:0008234">
    <property type="term" value="F:cysteine-type peptidase activity"/>
    <property type="evidence" value="ECO:0007669"/>
    <property type="project" value="InterPro"/>
</dbReference>
<evidence type="ECO:0000259" key="2">
    <source>
        <dbReference type="SMART" id="SM00645"/>
    </source>
</evidence>
<dbReference type="SMART" id="SM00645">
    <property type="entry name" value="Pept_C1"/>
    <property type="match status" value="1"/>
</dbReference>
<dbReference type="Pfam" id="PF00112">
    <property type="entry name" value="Peptidase_C1"/>
    <property type="match status" value="1"/>
</dbReference>
<comment type="caution">
    <text evidence="3">The sequence shown here is derived from an EMBL/GenBank/DDBJ whole genome shotgun (WGS) entry which is preliminary data.</text>
</comment>
<accession>A0A150FYU4</accession>
<dbReference type="GO" id="GO:0006508">
    <property type="term" value="P:proteolysis"/>
    <property type="evidence" value="ECO:0007669"/>
    <property type="project" value="InterPro"/>
</dbReference>
<dbReference type="EMBL" id="LSYV01000119">
    <property type="protein sequence ID" value="KXZ42774.1"/>
    <property type="molecule type" value="Genomic_DNA"/>
</dbReference>
<evidence type="ECO:0000313" key="3">
    <source>
        <dbReference type="EMBL" id="KXZ42774.1"/>
    </source>
</evidence>
<proteinExistence type="inferred from homology"/>
<dbReference type="InterPro" id="IPR013128">
    <property type="entry name" value="Peptidase_C1A"/>
</dbReference>
<keyword evidence="4" id="KW-1185">Reference proteome</keyword>
<gene>
    <name evidence="3" type="ORF">GPECTOR_119g405</name>
</gene>
<protein>
    <recommendedName>
        <fullName evidence="2">Peptidase C1A papain C-terminal domain-containing protein</fullName>
    </recommendedName>
</protein>
<dbReference type="InterPro" id="IPR038765">
    <property type="entry name" value="Papain-like_cys_pep_sf"/>
</dbReference>
<dbReference type="AlphaFoldDB" id="A0A150FYU4"/>
<dbReference type="STRING" id="33097.A0A150FYU4"/>
<name>A0A150FYU4_GONPE</name>
<evidence type="ECO:0000256" key="1">
    <source>
        <dbReference type="ARBA" id="ARBA00008455"/>
    </source>
</evidence>
<dbReference type="OrthoDB" id="543142at2759"/>
<dbReference type="Gene3D" id="3.90.70.10">
    <property type="entry name" value="Cysteine proteinases"/>
    <property type="match status" value="1"/>
</dbReference>
<dbReference type="SUPFAM" id="SSF54001">
    <property type="entry name" value="Cysteine proteinases"/>
    <property type="match status" value="1"/>
</dbReference>
<dbReference type="InterPro" id="IPR000668">
    <property type="entry name" value="Peptidase_C1A_C"/>
</dbReference>
<feature type="domain" description="Peptidase C1A papain C-terminal" evidence="2">
    <location>
        <begin position="119"/>
        <end position="300"/>
    </location>
</feature>
<evidence type="ECO:0000313" key="4">
    <source>
        <dbReference type="Proteomes" id="UP000075714"/>
    </source>
</evidence>
<comment type="similarity">
    <text evidence="1">Belongs to the peptidase C1 family.</text>
</comment>
<sequence>MAPVFSVMDASDPSMSGCDGVYIAADGRTLAGLNPPASVSPSARINTETQYKNSRATAAAADRVAKELQAQGYNPRNLSSLPPDELRKAFASAKVPLAQEDKALGSYNYTQVLAALSCPTWDSRIGGSEATGYSYVSPAKEQGGCGSCIAFAAAAIAETAVAVAYDMRTNTNDFSEQWMFFCNGMYTPACTSGWYMREALDVLVQKSIPTEANYPYTAAPGTCALVSSPERRPNGAFSSVTLNDIELAKQHIREWGAVTTSFAVYTDFFNWLPPNPYKWDRISMLSGYHQVAVVGYNDSG</sequence>
<dbReference type="PANTHER" id="PTHR12411">
    <property type="entry name" value="CYSTEINE PROTEASE FAMILY C1-RELATED"/>
    <property type="match status" value="1"/>
</dbReference>
<reference evidence="4" key="1">
    <citation type="journal article" date="2016" name="Nat. Commun.">
        <title>The Gonium pectorale genome demonstrates co-option of cell cycle regulation during the evolution of multicellularity.</title>
        <authorList>
            <person name="Hanschen E.R."/>
            <person name="Marriage T.N."/>
            <person name="Ferris P.J."/>
            <person name="Hamaji T."/>
            <person name="Toyoda A."/>
            <person name="Fujiyama A."/>
            <person name="Neme R."/>
            <person name="Noguchi H."/>
            <person name="Minakuchi Y."/>
            <person name="Suzuki M."/>
            <person name="Kawai-Toyooka H."/>
            <person name="Smith D.R."/>
            <person name="Sparks H."/>
            <person name="Anderson J."/>
            <person name="Bakaric R."/>
            <person name="Luria V."/>
            <person name="Karger A."/>
            <person name="Kirschner M.W."/>
            <person name="Durand P.M."/>
            <person name="Michod R.E."/>
            <person name="Nozaki H."/>
            <person name="Olson B.J."/>
        </authorList>
    </citation>
    <scope>NUCLEOTIDE SEQUENCE [LARGE SCALE GENOMIC DNA]</scope>
    <source>
        <strain evidence="4">NIES-2863</strain>
    </source>
</reference>
<organism evidence="3 4">
    <name type="scientific">Gonium pectorale</name>
    <name type="common">Green alga</name>
    <dbReference type="NCBI Taxonomy" id="33097"/>
    <lineage>
        <taxon>Eukaryota</taxon>
        <taxon>Viridiplantae</taxon>
        <taxon>Chlorophyta</taxon>
        <taxon>core chlorophytes</taxon>
        <taxon>Chlorophyceae</taxon>
        <taxon>CS clade</taxon>
        <taxon>Chlamydomonadales</taxon>
        <taxon>Volvocaceae</taxon>
        <taxon>Gonium</taxon>
    </lineage>
</organism>